<dbReference type="Gramene" id="C.cajan_25821.t">
    <property type="protein sequence ID" value="C.cajan_25821.t.cds1"/>
    <property type="gene ID" value="C.cajan_25821"/>
</dbReference>
<proteinExistence type="predicted"/>
<dbReference type="AlphaFoldDB" id="A0A151SC11"/>
<accession>A0A151SC11</accession>
<keyword evidence="2" id="KW-1185">Reference proteome</keyword>
<dbReference type="Proteomes" id="UP000075243">
    <property type="component" value="Unassembled WGS sequence"/>
</dbReference>
<evidence type="ECO:0000313" key="1">
    <source>
        <dbReference type="EMBL" id="KYP52352.1"/>
    </source>
</evidence>
<name>A0A151SC11_CAJCA</name>
<protein>
    <submittedName>
        <fullName evidence="1">Uncharacterized protein</fullName>
    </submittedName>
</protein>
<reference evidence="1" key="1">
    <citation type="journal article" date="2012" name="Nat. Biotechnol.">
        <title>Draft genome sequence of pigeonpea (Cajanus cajan), an orphan legume crop of resource-poor farmers.</title>
        <authorList>
            <person name="Varshney R.K."/>
            <person name="Chen W."/>
            <person name="Li Y."/>
            <person name="Bharti A.K."/>
            <person name="Saxena R.K."/>
            <person name="Schlueter J.A."/>
            <person name="Donoghue M.T."/>
            <person name="Azam S."/>
            <person name="Fan G."/>
            <person name="Whaley A.M."/>
            <person name="Farmer A.D."/>
            <person name="Sheridan J."/>
            <person name="Iwata A."/>
            <person name="Tuteja R."/>
            <person name="Penmetsa R.V."/>
            <person name="Wu W."/>
            <person name="Upadhyaya H.D."/>
            <person name="Yang S.P."/>
            <person name="Shah T."/>
            <person name="Saxena K.B."/>
            <person name="Michael T."/>
            <person name="McCombie W.R."/>
            <person name="Yang B."/>
            <person name="Zhang G."/>
            <person name="Yang H."/>
            <person name="Wang J."/>
            <person name="Spillane C."/>
            <person name="Cook D.R."/>
            <person name="May G.D."/>
            <person name="Xu X."/>
            <person name="Jackson S.A."/>
        </authorList>
    </citation>
    <scope>NUCLEOTIDE SEQUENCE [LARGE SCALE GENOMIC DNA]</scope>
</reference>
<organism evidence="1 2">
    <name type="scientific">Cajanus cajan</name>
    <name type="common">Pigeon pea</name>
    <name type="synonym">Cajanus indicus</name>
    <dbReference type="NCBI Taxonomy" id="3821"/>
    <lineage>
        <taxon>Eukaryota</taxon>
        <taxon>Viridiplantae</taxon>
        <taxon>Streptophyta</taxon>
        <taxon>Embryophyta</taxon>
        <taxon>Tracheophyta</taxon>
        <taxon>Spermatophyta</taxon>
        <taxon>Magnoliopsida</taxon>
        <taxon>eudicotyledons</taxon>
        <taxon>Gunneridae</taxon>
        <taxon>Pentapetalae</taxon>
        <taxon>rosids</taxon>
        <taxon>fabids</taxon>
        <taxon>Fabales</taxon>
        <taxon>Fabaceae</taxon>
        <taxon>Papilionoideae</taxon>
        <taxon>50 kb inversion clade</taxon>
        <taxon>NPAAA clade</taxon>
        <taxon>indigoferoid/millettioid clade</taxon>
        <taxon>Phaseoleae</taxon>
        <taxon>Cajanus</taxon>
    </lineage>
</organism>
<sequence length="74" mass="8307">MSSESEEEHGLDSRIENTYPYDGEHLLISRILGSQPCAINNSQRENNFYIRCKILEQTCSLIMDSGSSAIVLAQ</sequence>
<evidence type="ECO:0000313" key="2">
    <source>
        <dbReference type="Proteomes" id="UP000075243"/>
    </source>
</evidence>
<dbReference type="EMBL" id="KQ483425">
    <property type="protein sequence ID" value="KYP52352.1"/>
    <property type="molecule type" value="Genomic_DNA"/>
</dbReference>
<gene>
    <name evidence="1" type="ORF">KK1_025829</name>
</gene>